<protein>
    <submittedName>
        <fullName evidence="2">Uncharacterized protein</fullName>
    </submittedName>
</protein>
<evidence type="ECO:0000256" key="1">
    <source>
        <dbReference type="SAM" id="MobiDB-lite"/>
    </source>
</evidence>
<sequence>MAGMSSEPEPGLAPPHLSPTYEGDPVVLAVDGQDFRVGRRAGAPGTYDFDWLSGPHEYGFALSGARELSRPELEEAIRGFLAGIDPATGYLAE</sequence>
<dbReference type="AlphaFoldDB" id="A0A1C3N1A1"/>
<dbReference type="Proteomes" id="UP000199393">
    <property type="component" value="Chromosome I"/>
</dbReference>
<accession>A0A1C3N1A1</accession>
<proteinExistence type="predicted"/>
<evidence type="ECO:0000313" key="3">
    <source>
        <dbReference type="Proteomes" id="UP000199393"/>
    </source>
</evidence>
<reference evidence="3" key="1">
    <citation type="submission" date="2016-06" db="EMBL/GenBank/DDBJ databases">
        <authorList>
            <person name="Varghese N."/>
        </authorList>
    </citation>
    <scope>NUCLEOTIDE SEQUENCE [LARGE SCALE GENOMIC DNA]</scope>
    <source>
        <strain evidence="3">DSM 45344</strain>
    </source>
</reference>
<dbReference type="RefSeq" id="WP_197677573.1">
    <property type="nucleotide sequence ID" value="NZ_JBHRWG010000003.1"/>
</dbReference>
<evidence type="ECO:0000313" key="2">
    <source>
        <dbReference type="EMBL" id="SBV26331.1"/>
    </source>
</evidence>
<name>A0A1C3N1A1_9ACTN</name>
<dbReference type="EMBL" id="LT598496">
    <property type="protein sequence ID" value="SBV26331.1"/>
    <property type="molecule type" value="Genomic_DNA"/>
</dbReference>
<keyword evidence="3" id="KW-1185">Reference proteome</keyword>
<gene>
    <name evidence="2" type="ORF">GA0070620_1819</name>
</gene>
<feature type="region of interest" description="Disordered" evidence="1">
    <location>
        <begin position="1"/>
        <end position="24"/>
    </location>
</feature>
<organism evidence="2 3">
    <name type="scientific">Micromonospora krabiensis</name>
    <dbReference type="NCBI Taxonomy" id="307121"/>
    <lineage>
        <taxon>Bacteria</taxon>
        <taxon>Bacillati</taxon>
        <taxon>Actinomycetota</taxon>
        <taxon>Actinomycetes</taxon>
        <taxon>Micromonosporales</taxon>
        <taxon>Micromonosporaceae</taxon>
        <taxon>Micromonospora</taxon>
    </lineage>
</organism>